<keyword evidence="7" id="KW-1185">Reference proteome</keyword>
<dbReference type="SUPFAM" id="SSF47413">
    <property type="entry name" value="lambda repressor-like DNA-binding domains"/>
    <property type="match status" value="1"/>
</dbReference>
<dbReference type="PANTHER" id="PTHR30146:SF109">
    <property type="entry name" value="HTH-TYPE TRANSCRIPTIONAL REGULATOR GALS"/>
    <property type="match status" value="1"/>
</dbReference>
<dbReference type="Gene3D" id="3.40.50.2300">
    <property type="match status" value="2"/>
</dbReference>
<dbReference type="PANTHER" id="PTHR30146">
    <property type="entry name" value="LACI-RELATED TRANSCRIPTIONAL REPRESSOR"/>
    <property type="match status" value="1"/>
</dbReference>
<dbReference type="SUPFAM" id="SSF53822">
    <property type="entry name" value="Periplasmic binding protein-like I"/>
    <property type="match status" value="1"/>
</dbReference>
<dbReference type="Pfam" id="PF00356">
    <property type="entry name" value="LacI"/>
    <property type="match status" value="1"/>
</dbReference>
<keyword evidence="2" id="KW-0238">DNA-binding</keyword>
<evidence type="ECO:0000259" key="5">
    <source>
        <dbReference type="PROSITE" id="PS50932"/>
    </source>
</evidence>
<dbReference type="Gene3D" id="3.40.50.720">
    <property type="entry name" value="NAD(P)-binding Rossmann-like Domain"/>
    <property type="match status" value="1"/>
</dbReference>
<organism evidence="6 7">
    <name type="scientific">Salipiger aestuarii</name>
    <dbReference type="NCBI Taxonomy" id="568098"/>
    <lineage>
        <taxon>Bacteria</taxon>
        <taxon>Pseudomonadati</taxon>
        <taxon>Pseudomonadota</taxon>
        <taxon>Alphaproteobacteria</taxon>
        <taxon>Rhodobacterales</taxon>
        <taxon>Roseobacteraceae</taxon>
        <taxon>Salipiger</taxon>
    </lineage>
</organism>
<evidence type="ECO:0000313" key="7">
    <source>
        <dbReference type="Proteomes" id="UP000249165"/>
    </source>
</evidence>
<feature type="domain" description="HTH lacI-type" evidence="5">
    <location>
        <begin position="94"/>
        <end position="148"/>
    </location>
</feature>
<reference evidence="6 7" key="1">
    <citation type="submission" date="2018-06" db="EMBL/GenBank/DDBJ databases">
        <title>Genomic Encyclopedia of Archaeal and Bacterial Type Strains, Phase II (KMG-II): from individual species to whole genera.</title>
        <authorList>
            <person name="Goeker M."/>
        </authorList>
    </citation>
    <scope>NUCLEOTIDE SEQUENCE [LARGE SCALE GENOMIC DNA]</scope>
    <source>
        <strain evidence="6 7">DSM 22011</strain>
    </source>
</reference>
<dbReference type="InterPro" id="IPR036291">
    <property type="entry name" value="NAD(P)-bd_dom_sf"/>
</dbReference>
<dbReference type="SUPFAM" id="SSF51735">
    <property type="entry name" value="NAD(P)-binding Rossmann-fold domains"/>
    <property type="match status" value="1"/>
</dbReference>
<dbReference type="CDD" id="cd06267">
    <property type="entry name" value="PBP1_LacI_sugar_binding-like"/>
    <property type="match status" value="1"/>
</dbReference>
<gene>
    <name evidence="6" type="ORF">ATI53_1002131</name>
</gene>
<dbReference type="PROSITE" id="PS50932">
    <property type="entry name" value="HTH_LACI_2"/>
    <property type="match status" value="1"/>
</dbReference>
<comment type="caution">
    <text evidence="6">The sequence shown here is derived from an EMBL/GenBank/DDBJ whole genome shotgun (WGS) entry which is preliminary data.</text>
</comment>
<dbReference type="InterPro" id="IPR000843">
    <property type="entry name" value="HTH_LacI"/>
</dbReference>
<dbReference type="Gene3D" id="1.10.260.40">
    <property type="entry name" value="lambda repressor-like DNA-binding domains"/>
    <property type="match status" value="1"/>
</dbReference>
<evidence type="ECO:0000256" key="2">
    <source>
        <dbReference type="ARBA" id="ARBA00023125"/>
    </source>
</evidence>
<dbReference type="GO" id="GO:0003700">
    <property type="term" value="F:DNA-binding transcription factor activity"/>
    <property type="evidence" value="ECO:0007669"/>
    <property type="project" value="TreeGrafter"/>
</dbReference>
<dbReference type="Pfam" id="PF13377">
    <property type="entry name" value="Peripla_BP_3"/>
    <property type="match status" value="1"/>
</dbReference>
<dbReference type="Proteomes" id="UP000249165">
    <property type="component" value="Unassembled WGS sequence"/>
</dbReference>
<dbReference type="SMART" id="SM00354">
    <property type="entry name" value="HTH_LACI"/>
    <property type="match status" value="1"/>
</dbReference>
<proteinExistence type="predicted"/>
<dbReference type="CDD" id="cd01392">
    <property type="entry name" value="HTH_LacI"/>
    <property type="match status" value="1"/>
</dbReference>
<feature type="compositionally biased region" description="Basic and acidic residues" evidence="4">
    <location>
        <begin position="407"/>
        <end position="417"/>
    </location>
</feature>
<dbReference type="InterPro" id="IPR010982">
    <property type="entry name" value="Lambda_DNA-bd_dom_sf"/>
</dbReference>
<feature type="region of interest" description="Disordered" evidence="4">
    <location>
        <begin position="397"/>
        <end position="417"/>
    </location>
</feature>
<keyword evidence="3" id="KW-0804">Transcription</keyword>
<evidence type="ECO:0000313" key="6">
    <source>
        <dbReference type="EMBL" id="RAK22952.1"/>
    </source>
</evidence>
<dbReference type="InterPro" id="IPR028082">
    <property type="entry name" value="Peripla_BP_I"/>
</dbReference>
<accession>A0A327YR02</accession>
<evidence type="ECO:0000256" key="1">
    <source>
        <dbReference type="ARBA" id="ARBA00023015"/>
    </source>
</evidence>
<dbReference type="EMBL" id="QLMG01000002">
    <property type="protein sequence ID" value="RAK22952.1"/>
    <property type="molecule type" value="Genomic_DNA"/>
</dbReference>
<dbReference type="InterPro" id="IPR046335">
    <property type="entry name" value="LacI/GalR-like_sensor"/>
</dbReference>
<sequence>MDLTSPLARYGHPDDIAAMVRFLSDSEAGFITGHCFGANGGSAMPRAALAPVSGAVLGRARRITAVCTERALNRVTLWHHRLIKRLTRRDGMTATIHDIARSMGVSIATVSNALSGKGRVSEALKSRIRHEADRQGYAPSPSARALRTGRSGVIGLVLPDIANPLFPALAQAIEAEAQARGQGVLIADSRGTNEAQDAALDRLVRQGADALVLVPRRGTRVPTLGVPMAVIDATSNPANSICADHIAGGRLVIAHLRAQGHARILLVGQSPSSHVQTDRIAGMTHATGGDTPVHWLDDAPLPPPETLAAQGITAIATTSDLIALPLLTRLQAAGLRLPRDMAVTGFDNHAFSALVAPGLTTVAQDLRAIASGALGRLAAQLDSHPALPPRTVPVQLLRRGSTTTHPDTTHPDKETPA</sequence>
<dbReference type="GO" id="GO:0000976">
    <property type="term" value="F:transcription cis-regulatory region binding"/>
    <property type="evidence" value="ECO:0007669"/>
    <property type="project" value="TreeGrafter"/>
</dbReference>
<evidence type="ECO:0000256" key="4">
    <source>
        <dbReference type="SAM" id="MobiDB-lite"/>
    </source>
</evidence>
<evidence type="ECO:0000256" key="3">
    <source>
        <dbReference type="ARBA" id="ARBA00023163"/>
    </source>
</evidence>
<protein>
    <submittedName>
        <fullName evidence="6">LacI family transcriptional regulator</fullName>
    </submittedName>
</protein>
<name>A0A327YR02_9RHOB</name>
<dbReference type="AlphaFoldDB" id="A0A327YR02"/>
<keyword evidence="1" id="KW-0805">Transcription regulation</keyword>